<name>A0A858RFG3_9BACT</name>
<evidence type="ECO:0000313" key="1">
    <source>
        <dbReference type="EMBL" id="QJE95304.1"/>
    </source>
</evidence>
<organism evidence="1 2">
    <name type="scientific">Luteolibacter luteus</name>
    <dbReference type="NCBI Taxonomy" id="2728835"/>
    <lineage>
        <taxon>Bacteria</taxon>
        <taxon>Pseudomonadati</taxon>
        <taxon>Verrucomicrobiota</taxon>
        <taxon>Verrucomicrobiia</taxon>
        <taxon>Verrucomicrobiales</taxon>
        <taxon>Verrucomicrobiaceae</taxon>
        <taxon>Luteolibacter</taxon>
    </lineage>
</organism>
<dbReference type="NCBIfam" id="TIGR04256">
    <property type="entry name" value="GxxExxY"/>
    <property type="match status" value="1"/>
</dbReference>
<evidence type="ECO:0000313" key="2">
    <source>
        <dbReference type="Proteomes" id="UP000501812"/>
    </source>
</evidence>
<dbReference type="Proteomes" id="UP000501812">
    <property type="component" value="Chromosome"/>
</dbReference>
<accession>A0A858RFG3</accession>
<dbReference type="AlphaFoldDB" id="A0A858RFG3"/>
<reference evidence="1 2" key="1">
    <citation type="submission" date="2020-04" db="EMBL/GenBank/DDBJ databases">
        <title>Luteolibacter sp. G-1-1-1 isolated from soil.</title>
        <authorList>
            <person name="Dahal R.H."/>
        </authorList>
    </citation>
    <scope>NUCLEOTIDE SEQUENCE [LARGE SCALE GENOMIC DNA]</scope>
    <source>
        <strain evidence="1 2">G-1-1-1</strain>
    </source>
</reference>
<dbReference type="Pfam" id="PF13366">
    <property type="entry name" value="PDDEXK_3"/>
    <property type="match status" value="1"/>
</dbReference>
<sequence>MDGMNLETATETIIGIGYAVMNEVGCGLREKAYENAMVREFQLRSIPYDQQKAYPVYYKDTQVDLLIPDLVVFDKVVIDTKTIKFISDRELAEMLTYLKVTKLPAGLILNFGNPKVEVKRIHPLR</sequence>
<dbReference type="InterPro" id="IPR026350">
    <property type="entry name" value="GxxExxY"/>
</dbReference>
<keyword evidence="2" id="KW-1185">Reference proteome</keyword>
<protein>
    <submittedName>
        <fullName evidence="1">GxxExxY protein</fullName>
    </submittedName>
</protein>
<dbReference type="KEGG" id="luo:HHL09_05770"/>
<gene>
    <name evidence="1" type="ORF">HHL09_05770</name>
</gene>
<proteinExistence type="predicted"/>
<dbReference type="EMBL" id="CP051774">
    <property type="protein sequence ID" value="QJE95304.1"/>
    <property type="molecule type" value="Genomic_DNA"/>
</dbReference>